<feature type="domain" description="Sema" evidence="13">
    <location>
        <begin position="37"/>
        <end position="491"/>
    </location>
</feature>
<dbReference type="SMART" id="SM00209">
    <property type="entry name" value="TSP1"/>
    <property type="match status" value="5"/>
</dbReference>
<keyword evidence="12" id="KW-0732">Signal</keyword>
<keyword evidence="3" id="KW-0677">Repeat</keyword>
<evidence type="ECO:0000256" key="8">
    <source>
        <dbReference type="ARBA" id="ARBA00023157"/>
    </source>
</evidence>
<dbReference type="GO" id="GO:0030335">
    <property type="term" value="P:positive regulation of cell migration"/>
    <property type="evidence" value="ECO:0007669"/>
    <property type="project" value="TreeGrafter"/>
</dbReference>
<dbReference type="GO" id="GO:0005886">
    <property type="term" value="C:plasma membrane"/>
    <property type="evidence" value="ECO:0007669"/>
    <property type="project" value="TreeGrafter"/>
</dbReference>
<feature type="transmembrane region" description="Helical" evidence="11">
    <location>
        <begin position="963"/>
        <end position="985"/>
    </location>
</feature>
<dbReference type="SMART" id="SM00630">
    <property type="entry name" value="Sema"/>
    <property type="match status" value="1"/>
</dbReference>
<dbReference type="Gene3D" id="2.130.10.10">
    <property type="entry name" value="YVTN repeat-like/Quinoprotein amine dehydrogenase"/>
    <property type="match status" value="1"/>
</dbReference>
<evidence type="ECO:0000256" key="2">
    <source>
        <dbReference type="ARBA" id="ARBA00022692"/>
    </source>
</evidence>
<comment type="caution">
    <text evidence="10">Lacks conserved residue(s) required for the propagation of feature annotation.</text>
</comment>
<keyword evidence="5" id="KW-0524">Neurogenesis</keyword>
<keyword evidence="4" id="KW-0221">Differentiation</keyword>
<evidence type="ECO:0000256" key="1">
    <source>
        <dbReference type="ARBA" id="ARBA00004167"/>
    </source>
</evidence>
<dbReference type="Proteomes" id="UP000694388">
    <property type="component" value="Unplaced"/>
</dbReference>
<evidence type="ECO:0000256" key="9">
    <source>
        <dbReference type="ARBA" id="ARBA00023180"/>
    </source>
</evidence>
<dbReference type="SMART" id="SM00423">
    <property type="entry name" value="PSI"/>
    <property type="match status" value="1"/>
</dbReference>
<dbReference type="PANTHER" id="PTHR11036">
    <property type="entry name" value="SEMAPHORIN"/>
    <property type="match status" value="1"/>
</dbReference>
<name>A0A8C4QN53_EPTBU</name>
<keyword evidence="7 11" id="KW-0472">Membrane</keyword>
<dbReference type="GO" id="GO:0071526">
    <property type="term" value="P:semaphorin-plexin signaling pathway"/>
    <property type="evidence" value="ECO:0007669"/>
    <property type="project" value="TreeGrafter"/>
</dbReference>
<dbReference type="FunFam" id="2.20.100.10:FF:000021">
    <property type="entry name" value="semaphorin-5B isoform X1"/>
    <property type="match status" value="1"/>
</dbReference>
<dbReference type="InterPro" id="IPR027231">
    <property type="entry name" value="Semaphorin"/>
</dbReference>
<dbReference type="InterPro" id="IPR036352">
    <property type="entry name" value="Semap_dom_sf"/>
</dbReference>
<evidence type="ECO:0000256" key="10">
    <source>
        <dbReference type="PROSITE-ProRule" id="PRU00352"/>
    </source>
</evidence>
<dbReference type="FunFam" id="2.20.100.10:FF:000001">
    <property type="entry name" value="semaphorin-5A isoform X1"/>
    <property type="match status" value="2"/>
</dbReference>
<dbReference type="Gene3D" id="2.20.100.10">
    <property type="entry name" value="Thrombospondin type-1 (TSP1) repeat"/>
    <property type="match status" value="5"/>
</dbReference>
<proteinExistence type="predicted"/>
<evidence type="ECO:0000256" key="4">
    <source>
        <dbReference type="ARBA" id="ARBA00022782"/>
    </source>
</evidence>
<dbReference type="Ensembl" id="ENSEBUT00000017472.1">
    <property type="protein sequence ID" value="ENSEBUP00000016896.1"/>
    <property type="gene ID" value="ENSEBUG00000010587.1"/>
</dbReference>
<evidence type="ECO:0000256" key="5">
    <source>
        <dbReference type="ARBA" id="ARBA00022902"/>
    </source>
</evidence>
<dbReference type="PROSITE" id="PS50092">
    <property type="entry name" value="TSP1"/>
    <property type="match status" value="6"/>
</dbReference>
<dbReference type="InterPro" id="IPR057563">
    <property type="entry name" value="Sema5A/B-like_TSP-1"/>
</dbReference>
<dbReference type="GO" id="GO:0001755">
    <property type="term" value="P:neural crest cell migration"/>
    <property type="evidence" value="ECO:0007669"/>
    <property type="project" value="TreeGrafter"/>
</dbReference>
<evidence type="ECO:0000256" key="6">
    <source>
        <dbReference type="ARBA" id="ARBA00022989"/>
    </source>
</evidence>
<evidence type="ECO:0000256" key="7">
    <source>
        <dbReference type="ARBA" id="ARBA00023136"/>
    </source>
</evidence>
<dbReference type="InterPro" id="IPR000884">
    <property type="entry name" value="TSP1_rpt"/>
</dbReference>
<dbReference type="SUPFAM" id="SSF101912">
    <property type="entry name" value="Sema domain"/>
    <property type="match status" value="1"/>
</dbReference>
<dbReference type="PANTHER" id="PTHR11036:SF79">
    <property type="entry name" value="SEMAPHORIN 5C, ISOFORM A"/>
    <property type="match status" value="1"/>
</dbReference>
<dbReference type="Gene3D" id="3.30.1680.10">
    <property type="entry name" value="ligand-binding face of the semaphorins, domain 2"/>
    <property type="match status" value="1"/>
</dbReference>
<dbReference type="InterPro" id="IPR016201">
    <property type="entry name" value="PSI"/>
</dbReference>
<evidence type="ECO:0000259" key="13">
    <source>
        <dbReference type="PROSITE" id="PS51004"/>
    </source>
</evidence>
<dbReference type="GeneTree" id="ENSGT00940000156712"/>
<dbReference type="InterPro" id="IPR015943">
    <property type="entry name" value="WD40/YVTN_repeat-like_dom_sf"/>
</dbReference>
<feature type="chain" id="PRO_5044680531" description="Sema domain-containing protein" evidence="12">
    <location>
        <begin position="20"/>
        <end position="1035"/>
    </location>
</feature>
<dbReference type="SUPFAM" id="SSF103575">
    <property type="entry name" value="Plexin repeat"/>
    <property type="match status" value="1"/>
</dbReference>
<evidence type="ECO:0000256" key="12">
    <source>
        <dbReference type="SAM" id="SignalP"/>
    </source>
</evidence>
<protein>
    <recommendedName>
        <fullName evidence="13">Sema domain-containing protein</fullName>
    </recommendedName>
</protein>
<keyword evidence="9" id="KW-0325">Glycoprotein</keyword>
<dbReference type="Pfam" id="PF01403">
    <property type="entry name" value="Sema"/>
    <property type="match status" value="1"/>
</dbReference>
<dbReference type="InterPro" id="IPR036383">
    <property type="entry name" value="TSP1_rpt_sf"/>
</dbReference>
<comment type="subcellular location">
    <subcellularLocation>
        <location evidence="1">Membrane</location>
        <topology evidence="1">Single-pass membrane protein</topology>
    </subcellularLocation>
</comment>
<dbReference type="Pfam" id="PF23260">
    <property type="entry name" value="TSP1_2"/>
    <property type="match status" value="1"/>
</dbReference>
<dbReference type="Pfam" id="PF00090">
    <property type="entry name" value="TSP_1"/>
    <property type="match status" value="4"/>
</dbReference>
<evidence type="ECO:0000313" key="14">
    <source>
        <dbReference type="Ensembl" id="ENSEBUP00000016931.1"/>
    </source>
</evidence>
<keyword evidence="2 11" id="KW-0812">Transmembrane</keyword>
<keyword evidence="15" id="KW-1185">Reference proteome</keyword>
<dbReference type="GO" id="GO:0007411">
    <property type="term" value="P:axon guidance"/>
    <property type="evidence" value="ECO:0007669"/>
    <property type="project" value="TreeGrafter"/>
</dbReference>
<dbReference type="PROSITE" id="PS51004">
    <property type="entry name" value="SEMA"/>
    <property type="match status" value="1"/>
</dbReference>
<dbReference type="GO" id="GO:0030215">
    <property type="term" value="F:semaphorin receptor binding"/>
    <property type="evidence" value="ECO:0007669"/>
    <property type="project" value="InterPro"/>
</dbReference>
<dbReference type="SUPFAM" id="SSF82895">
    <property type="entry name" value="TSP-1 type 1 repeat"/>
    <property type="match status" value="4"/>
</dbReference>
<dbReference type="GO" id="GO:0045499">
    <property type="term" value="F:chemorepellent activity"/>
    <property type="evidence" value="ECO:0007669"/>
    <property type="project" value="TreeGrafter"/>
</dbReference>
<dbReference type="AlphaFoldDB" id="A0A8C4QN53"/>
<sequence length="1035" mass="115286">MAMMPTAIVLAILVDMVVSLVVASTQHREFVCQRKEHPIVTHRELKPFLYHFTFSNSGNFSQLVMDLQNDHLIVGGRNFLFKLNVSNLSLVQAVEWPSAQYTSCHNRGKTEEECQNYIRVLLPSNGKLFTCGTNAFAPLCIIRSMQDISKELDRVSGVARCPYDPQQSSTALLTVRGEIYAATAMDFSGRDPAIYRSLGSLPPLRTAQYNSRWLHEPSFVSVYEMGSFVYVFLRERPLQHECALSSISRVARICTNDVGGRFVLEETWTTFMKASLHCRLQTNSGLVTQAYPELQATYLLPERGLIYAVFSTSHAHGSVASALCAYNMSSVSAAFSGPFLQQENLHSAWSTQPNHNPNFKCGTLGKKEGVNANLTARSLVDAQRLLLMRDAVQPVDGGPLLHQENTRFTGIAVDEIIGQGPIHHVVFITTDAGSILRVSTPGPFRPGRACIMEEIRLSSPSLSEPVRSIFLHPKQGVLFLGLDSAVLRVQLRRCNSYNTLSTCIGAHDVYCGWDVAREVCTTRAKASRDWIQDLTRCPVRNQTVDGQLGSWSTWHTCPHVESGNRRGHCHCRHRACDQPEPRCGGRVCRGPLVEISNCSSPASPEGSWTSWDPWSSCSATCGTGIQVRRRTCTDRSKWQTGRLCMGVAREERLCHSTQRCSASRVWSTWGPWGHCNSPCGSGVHTRRRICSHVGSCYGCDVEHKPCKNQPCADAMVTTPWGQWMTENSLFQQRWRHTCLAERLNSGSLKLGPRQVEMRFCSDKTPDATCPPNTELQFEAKLEPGWSLWSPWESCSRSCGLGFRVRRRDCTPPAPTRYLTPACLGPSTQFEECRLQLCAGEGGWTCWSAWSKCSGPCSLSLKTRSRHCTIAEDSRLCVGPPDEKESCRMQGCPGDWNTWGSWSQCDWQMQQHRTRVCTTTSHPPEQCMGTAFERRQCIRHPNTIPDDNIDFSARLTSVNGGFTLGHVVAASLSCGLAACLLTVLAFSFCQAKLPSLTTHSGTAVTSVFSRNSSCPCHNRKQVCTLKVKWLECYHYI</sequence>
<dbReference type="OMA" id="TFSSCKC"/>
<reference evidence="14" key="1">
    <citation type="submission" date="2025-05" db="UniProtKB">
        <authorList>
            <consortium name="Ensembl"/>
        </authorList>
    </citation>
    <scope>IDENTIFICATION</scope>
</reference>
<evidence type="ECO:0000313" key="15">
    <source>
        <dbReference type="Proteomes" id="UP000694388"/>
    </source>
</evidence>
<dbReference type="InterPro" id="IPR001627">
    <property type="entry name" value="Semap_dom"/>
</dbReference>
<feature type="signal peptide" evidence="12">
    <location>
        <begin position="1"/>
        <end position="19"/>
    </location>
</feature>
<keyword evidence="6 11" id="KW-1133">Transmembrane helix</keyword>
<organism evidence="14 15">
    <name type="scientific">Eptatretus burgeri</name>
    <name type="common">Inshore hagfish</name>
    <dbReference type="NCBI Taxonomy" id="7764"/>
    <lineage>
        <taxon>Eukaryota</taxon>
        <taxon>Metazoa</taxon>
        <taxon>Chordata</taxon>
        <taxon>Craniata</taxon>
        <taxon>Vertebrata</taxon>
        <taxon>Cyclostomata</taxon>
        <taxon>Myxini</taxon>
        <taxon>Myxiniformes</taxon>
        <taxon>Myxinidae</taxon>
        <taxon>Eptatretinae</taxon>
        <taxon>Eptatretus</taxon>
    </lineage>
</organism>
<accession>A0A8C4QN53</accession>
<dbReference type="Ensembl" id="ENSEBUT00000017506.1">
    <property type="protein sequence ID" value="ENSEBUP00000016931.1"/>
    <property type="gene ID" value="ENSEBUG00000010587.1"/>
</dbReference>
<evidence type="ECO:0000256" key="3">
    <source>
        <dbReference type="ARBA" id="ARBA00022737"/>
    </source>
</evidence>
<keyword evidence="8" id="KW-1015">Disulfide bond</keyword>
<evidence type="ECO:0000256" key="11">
    <source>
        <dbReference type="SAM" id="Phobius"/>
    </source>
</evidence>